<sequence>MGDYLLKAEKLFGVIGHPIGHSMSPAIHNDQFQHQGLPYFYHAFDVDSLDLKHAIEGMKRLGVSGFNVTVPHKVEVMQYLDDIEDDAQTIGAVNTVVSQDGRLIGYNTDGKGYLTSLLQTVGEKLHDNRVLVIGAGGAARAVITALNNYGVKQLAVTNRTPSKAETIKDRVNPTMRIMEMNEAKDKLDQFDVIINTTSVGMPPQQDNVPLEVTALKDNALLSDLIYNPLETKWLQQGKSYGAQTLNGIGMFVGQGAVAFELWTGIWPDTERMTEVVLDQLRRK</sequence>
<evidence type="ECO:0000256" key="3">
    <source>
        <dbReference type="ARBA" id="ARBA00022605"/>
    </source>
</evidence>
<evidence type="ECO:0000256" key="7">
    <source>
        <dbReference type="ARBA" id="ARBA00049442"/>
    </source>
</evidence>
<dbReference type="HAMAP" id="MF_00222">
    <property type="entry name" value="Shikimate_DH_AroE"/>
    <property type="match status" value="1"/>
</dbReference>
<evidence type="ECO:0000256" key="8">
    <source>
        <dbReference type="HAMAP-Rule" id="MF_00222"/>
    </source>
</evidence>
<dbReference type="GO" id="GO:0019632">
    <property type="term" value="P:shikimate metabolic process"/>
    <property type="evidence" value="ECO:0007669"/>
    <property type="project" value="InterPro"/>
</dbReference>
<dbReference type="PANTHER" id="PTHR21089">
    <property type="entry name" value="SHIKIMATE DEHYDROGENASE"/>
    <property type="match status" value="1"/>
</dbReference>
<dbReference type="InterPro" id="IPR041121">
    <property type="entry name" value="SDH_C"/>
</dbReference>
<evidence type="ECO:0000256" key="1">
    <source>
        <dbReference type="ARBA" id="ARBA00004871"/>
    </source>
</evidence>
<dbReference type="EMBL" id="FNDK01000006">
    <property type="protein sequence ID" value="SDH46696.1"/>
    <property type="molecule type" value="Genomic_DNA"/>
</dbReference>
<keyword evidence="6 8" id="KW-0057">Aromatic amino acid biosynthesis</keyword>
<dbReference type="AlphaFoldDB" id="A0A1G8CMQ8"/>
<dbReference type="CDD" id="cd01065">
    <property type="entry name" value="NAD_bind_Shikimate_DH"/>
    <property type="match status" value="1"/>
</dbReference>
<keyword evidence="13" id="KW-1185">Reference proteome</keyword>
<feature type="binding site" evidence="8">
    <location>
        <position position="94"/>
    </location>
    <ligand>
        <name>shikimate</name>
        <dbReference type="ChEBI" id="CHEBI:36208"/>
    </ligand>
</feature>
<dbReference type="InterPro" id="IPR006151">
    <property type="entry name" value="Shikm_DH/Glu-tRNA_Rdtase"/>
</dbReference>
<dbReference type="Pfam" id="PF01488">
    <property type="entry name" value="Shikimate_DH"/>
    <property type="match status" value="1"/>
</dbReference>
<evidence type="ECO:0000259" key="10">
    <source>
        <dbReference type="Pfam" id="PF08501"/>
    </source>
</evidence>
<comment type="similarity">
    <text evidence="8">Belongs to the shikimate dehydrogenase family.</text>
</comment>
<dbReference type="STRING" id="568899.SAMN05192534_10614"/>
<accession>A0A1G8CMQ8</accession>
<dbReference type="SUPFAM" id="SSF51735">
    <property type="entry name" value="NAD(P)-binding Rossmann-fold domains"/>
    <property type="match status" value="1"/>
</dbReference>
<feature type="binding site" evidence="8">
    <location>
        <position position="247"/>
    </location>
    <ligand>
        <name>NADP(+)</name>
        <dbReference type="ChEBI" id="CHEBI:58349"/>
    </ligand>
</feature>
<dbReference type="NCBIfam" id="TIGR00507">
    <property type="entry name" value="aroE"/>
    <property type="match status" value="1"/>
</dbReference>
<dbReference type="RefSeq" id="WP_091272332.1">
    <property type="nucleotide sequence ID" value="NZ_FNDK01000006.1"/>
</dbReference>
<feature type="binding site" evidence="8">
    <location>
        <position position="109"/>
    </location>
    <ligand>
        <name>shikimate</name>
        <dbReference type="ChEBI" id="CHEBI:36208"/>
    </ligand>
</feature>
<comment type="subunit">
    <text evidence="8">Homodimer.</text>
</comment>
<feature type="active site" description="Proton acceptor" evidence="8">
    <location>
        <position position="73"/>
    </location>
</feature>
<evidence type="ECO:0000259" key="9">
    <source>
        <dbReference type="Pfam" id="PF01488"/>
    </source>
</evidence>
<evidence type="ECO:0000256" key="5">
    <source>
        <dbReference type="ARBA" id="ARBA00023002"/>
    </source>
</evidence>
<dbReference type="PANTHER" id="PTHR21089:SF1">
    <property type="entry name" value="BIFUNCTIONAL 3-DEHYDROQUINATE DEHYDRATASE_SHIKIMATE DEHYDROGENASE, CHLOROPLASTIC"/>
    <property type="match status" value="1"/>
</dbReference>
<feature type="binding site" evidence="8">
    <location>
        <position position="224"/>
    </location>
    <ligand>
        <name>NADP(+)</name>
        <dbReference type="ChEBI" id="CHEBI:58349"/>
    </ligand>
</feature>
<dbReference type="FunFam" id="3.40.50.10860:FF:000004">
    <property type="entry name" value="Quinate/shikimate dehydrogenase"/>
    <property type="match status" value="1"/>
</dbReference>
<dbReference type="InterPro" id="IPR011342">
    <property type="entry name" value="Shikimate_DH"/>
</dbReference>
<organism evidence="12 13">
    <name type="scientific">Alteribacillus persepolensis</name>
    <dbReference type="NCBI Taxonomy" id="568899"/>
    <lineage>
        <taxon>Bacteria</taxon>
        <taxon>Bacillati</taxon>
        <taxon>Bacillota</taxon>
        <taxon>Bacilli</taxon>
        <taxon>Bacillales</taxon>
        <taxon>Bacillaceae</taxon>
        <taxon>Alteribacillus</taxon>
    </lineage>
</organism>
<feature type="binding site" evidence="8">
    <location>
        <position position="254"/>
    </location>
    <ligand>
        <name>shikimate</name>
        <dbReference type="ChEBI" id="CHEBI:36208"/>
    </ligand>
</feature>
<dbReference type="InterPro" id="IPR013708">
    <property type="entry name" value="Shikimate_DH-bd_N"/>
</dbReference>
<dbReference type="Gene3D" id="3.40.50.720">
    <property type="entry name" value="NAD(P)-binding Rossmann-like Domain"/>
    <property type="match status" value="1"/>
</dbReference>
<evidence type="ECO:0000313" key="12">
    <source>
        <dbReference type="EMBL" id="SDH46696.1"/>
    </source>
</evidence>
<comment type="catalytic activity">
    <reaction evidence="7 8">
        <text>shikimate + NADP(+) = 3-dehydroshikimate + NADPH + H(+)</text>
        <dbReference type="Rhea" id="RHEA:17737"/>
        <dbReference type="ChEBI" id="CHEBI:15378"/>
        <dbReference type="ChEBI" id="CHEBI:16630"/>
        <dbReference type="ChEBI" id="CHEBI:36208"/>
        <dbReference type="ChEBI" id="CHEBI:57783"/>
        <dbReference type="ChEBI" id="CHEBI:58349"/>
        <dbReference type="EC" id="1.1.1.25"/>
    </reaction>
</comment>
<keyword evidence="3 8" id="KW-0028">Amino-acid biosynthesis</keyword>
<evidence type="ECO:0000256" key="6">
    <source>
        <dbReference type="ARBA" id="ARBA00023141"/>
    </source>
</evidence>
<dbReference type="InterPro" id="IPR022893">
    <property type="entry name" value="Shikimate_DH_fam"/>
</dbReference>
<feature type="binding site" evidence="8">
    <location>
        <begin position="134"/>
        <end position="138"/>
    </location>
    <ligand>
        <name>NADP(+)</name>
        <dbReference type="ChEBI" id="CHEBI:58349"/>
    </ligand>
</feature>
<dbReference type="GO" id="GO:0009073">
    <property type="term" value="P:aromatic amino acid family biosynthetic process"/>
    <property type="evidence" value="ECO:0007669"/>
    <property type="project" value="UniProtKB-KW"/>
</dbReference>
<dbReference type="Proteomes" id="UP000199163">
    <property type="component" value="Unassembled WGS sequence"/>
</dbReference>
<dbReference type="GO" id="GO:0050661">
    <property type="term" value="F:NADP binding"/>
    <property type="evidence" value="ECO:0007669"/>
    <property type="project" value="InterPro"/>
</dbReference>
<keyword evidence="4 8" id="KW-0521">NADP</keyword>
<dbReference type="InterPro" id="IPR046346">
    <property type="entry name" value="Aminoacid_DH-like_N_sf"/>
</dbReference>
<dbReference type="GO" id="GO:0008652">
    <property type="term" value="P:amino acid biosynthetic process"/>
    <property type="evidence" value="ECO:0007669"/>
    <property type="project" value="UniProtKB-KW"/>
</dbReference>
<protein>
    <recommendedName>
        <fullName evidence="2 8">Shikimate dehydrogenase (NADP(+))</fullName>
        <shortName evidence="8">SDH</shortName>
        <ecNumber evidence="2 8">1.1.1.25</ecNumber>
    </recommendedName>
</protein>
<comment type="function">
    <text evidence="8">Involved in the biosynthesis of the chorismate, which leads to the biosynthesis of aromatic amino acids. Catalyzes the reversible NADPH linked reduction of 3-dehydroshikimate (DHSA) to yield shikimate (SA).</text>
</comment>
<dbReference type="GO" id="GO:0005829">
    <property type="term" value="C:cytosol"/>
    <property type="evidence" value="ECO:0007669"/>
    <property type="project" value="TreeGrafter"/>
</dbReference>
<reference evidence="13" key="1">
    <citation type="submission" date="2016-10" db="EMBL/GenBank/DDBJ databases">
        <authorList>
            <person name="Varghese N."/>
            <person name="Submissions S."/>
        </authorList>
    </citation>
    <scope>NUCLEOTIDE SEQUENCE [LARGE SCALE GENOMIC DNA]</scope>
    <source>
        <strain evidence="13">DSM 21632</strain>
    </source>
</reference>
<name>A0A1G8CMQ8_9BACI</name>
<evidence type="ECO:0000256" key="2">
    <source>
        <dbReference type="ARBA" id="ARBA00012962"/>
    </source>
</evidence>
<dbReference type="GO" id="GO:0004764">
    <property type="term" value="F:shikimate 3-dehydrogenase (NADP+) activity"/>
    <property type="evidence" value="ECO:0007669"/>
    <property type="project" value="UniProtKB-UniRule"/>
</dbReference>
<feature type="binding site" evidence="8">
    <location>
        <position position="69"/>
    </location>
    <ligand>
        <name>shikimate</name>
        <dbReference type="ChEBI" id="CHEBI:36208"/>
    </ligand>
</feature>
<dbReference type="Gene3D" id="3.40.50.10860">
    <property type="entry name" value="Leucine Dehydrogenase, chain A, domain 1"/>
    <property type="match status" value="1"/>
</dbReference>
<evidence type="ECO:0000259" key="11">
    <source>
        <dbReference type="Pfam" id="PF18317"/>
    </source>
</evidence>
<feature type="domain" description="SDH C-terminal" evidence="11">
    <location>
        <begin position="247"/>
        <end position="277"/>
    </location>
</feature>
<dbReference type="GO" id="GO:0009423">
    <property type="term" value="P:chorismate biosynthetic process"/>
    <property type="evidence" value="ECO:0007669"/>
    <property type="project" value="UniProtKB-UniRule"/>
</dbReference>
<dbReference type="UniPathway" id="UPA00053">
    <property type="reaction ID" value="UER00087"/>
</dbReference>
<feature type="domain" description="Quinate/shikimate 5-dehydrogenase/glutamyl-tRNA reductase" evidence="9">
    <location>
        <begin position="118"/>
        <end position="198"/>
    </location>
</feature>
<dbReference type="NCBIfam" id="NF001310">
    <property type="entry name" value="PRK00258.1-2"/>
    <property type="match status" value="1"/>
</dbReference>
<dbReference type="InterPro" id="IPR036291">
    <property type="entry name" value="NAD(P)-bd_dom_sf"/>
</dbReference>
<proteinExistence type="inferred from homology"/>
<gene>
    <name evidence="8" type="primary">aroE</name>
    <name evidence="12" type="ORF">SAMN05192534_10614</name>
</gene>
<dbReference type="SUPFAM" id="SSF53223">
    <property type="entry name" value="Aminoacid dehydrogenase-like, N-terminal domain"/>
    <property type="match status" value="1"/>
</dbReference>
<feature type="binding site" evidence="8">
    <location>
        <position position="85"/>
    </location>
    <ligand>
        <name>NADP(+)</name>
        <dbReference type="ChEBI" id="CHEBI:58349"/>
    </ligand>
</feature>
<feature type="binding site" evidence="8">
    <location>
        <begin position="22"/>
        <end position="24"/>
    </location>
    <ligand>
        <name>shikimate</name>
        <dbReference type="ChEBI" id="CHEBI:36208"/>
    </ligand>
</feature>
<feature type="binding site" evidence="8">
    <location>
        <position position="226"/>
    </location>
    <ligand>
        <name>shikimate</name>
        <dbReference type="ChEBI" id="CHEBI:36208"/>
    </ligand>
</feature>
<dbReference type="Pfam" id="PF08501">
    <property type="entry name" value="Shikimate_dh_N"/>
    <property type="match status" value="1"/>
</dbReference>
<feature type="binding site" evidence="8">
    <location>
        <begin position="158"/>
        <end position="163"/>
    </location>
    <ligand>
        <name>NADP(+)</name>
        <dbReference type="ChEBI" id="CHEBI:58349"/>
    </ligand>
</feature>
<evidence type="ECO:0000313" key="13">
    <source>
        <dbReference type="Proteomes" id="UP000199163"/>
    </source>
</evidence>
<dbReference type="OrthoDB" id="9792692at2"/>
<keyword evidence="5 8" id="KW-0560">Oxidoreductase</keyword>
<evidence type="ECO:0000256" key="4">
    <source>
        <dbReference type="ARBA" id="ARBA00022857"/>
    </source>
</evidence>
<dbReference type="Pfam" id="PF18317">
    <property type="entry name" value="SDH_C"/>
    <property type="match status" value="1"/>
</dbReference>
<feature type="domain" description="Shikimate dehydrogenase substrate binding N-terminal" evidence="10">
    <location>
        <begin position="14"/>
        <end position="96"/>
    </location>
</feature>
<comment type="pathway">
    <text evidence="1 8">Metabolic intermediate biosynthesis; chorismate biosynthesis; chorismate from D-erythrose 4-phosphate and phosphoenolpyruvate: step 4/7.</text>
</comment>
<dbReference type="EC" id="1.1.1.25" evidence="2 8"/>
<dbReference type="NCBIfam" id="NF001319">
    <property type="entry name" value="PRK00258.3-3"/>
    <property type="match status" value="1"/>
</dbReference>